<organism evidence="1 2">
    <name type="scientific">Carboxydothermus pertinax</name>
    <dbReference type="NCBI Taxonomy" id="870242"/>
    <lineage>
        <taxon>Bacteria</taxon>
        <taxon>Bacillati</taxon>
        <taxon>Bacillota</taxon>
        <taxon>Clostridia</taxon>
        <taxon>Thermoanaerobacterales</taxon>
        <taxon>Thermoanaerobacteraceae</taxon>
        <taxon>Carboxydothermus</taxon>
    </lineage>
</organism>
<accession>A0A1L8CY32</accession>
<proteinExistence type="predicted"/>
<name>A0A1L8CY32_9THEO</name>
<reference evidence="2" key="1">
    <citation type="submission" date="2016-12" db="EMBL/GenBank/DDBJ databases">
        <title>Draft Genome Sequences od Carboxydothermus pertinax and islandicus, Hydrogenogenic Carboxydotrophic Bacteria.</title>
        <authorList>
            <person name="Fukuyama Y."/>
            <person name="Ohmae K."/>
            <person name="Yoneda Y."/>
            <person name="Yoshida T."/>
            <person name="Sako Y."/>
        </authorList>
    </citation>
    <scope>NUCLEOTIDE SEQUENCE [LARGE SCALE GENOMIC DNA]</scope>
    <source>
        <strain evidence="2">Ug1</strain>
    </source>
</reference>
<protein>
    <submittedName>
        <fullName evidence="1">Uncharacterized protein</fullName>
    </submittedName>
</protein>
<gene>
    <name evidence="1" type="ORF">cpu_23300</name>
</gene>
<dbReference type="Proteomes" id="UP000187485">
    <property type="component" value="Unassembled WGS sequence"/>
</dbReference>
<sequence length="55" mass="6286">MGEKNIKTGLRPGGKERLSRLLRLIETGKIDPTPLTTHKFSFSELEKAFNLRECK</sequence>
<evidence type="ECO:0000313" key="2">
    <source>
        <dbReference type="Proteomes" id="UP000187485"/>
    </source>
</evidence>
<keyword evidence="2" id="KW-1185">Reference proteome</keyword>
<dbReference type="STRING" id="870242.cpu_23300"/>
<evidence type="ECO:0000313" key="1">
    <source>
        <dbReference type="EMBL" id="GAV23820.1"/>
    </source>
</evidence>
<dbReference type="EMBL" id="BDJK01000057">
    <property type="protein sequence ID" value="GAV23820.1"/>
    <property type="molecule type" value="Genomic_DNA"/>
</dbReference>
<dbReference type="Gene3D" id="3.90.180.10">
    <property type="entry name" value="Medium-chain alcohol dehydrogenases, catalytic domain"/>
    <property type="match status" value="1"/>
</dbReference>
<dbReference type="AlphaFoldDB" id="A0A1L8CY32"/>
<comment type="caution">
    <text evidence="1">The sequence shown here is derived from an EMBL/GenBank/DDBJ whole genome shotgun (WGS) entry which is preliminary data.</text>
</comment>